<keyword evidence="2" id="KW-0378">Hydrolase</keyword>
<evidence type="ECO:0000313" key="8">
    <source>
        <dbReference type="Proteomes" id="UP000192929"/>
    </source>
</evidence>
<evidence type="ECO:0000256" key="4">
    <source>
        <dbReference type="SAM" id="MobiDB-lite"/>
    </source>
</evidence>
<dbReference type="EMBL" id="FXAC01000021">
    <property type="protein sequence ID" value="SMF27316.1"/>
    <property type="molecule type" value="Genomic_DNA"/>
</dbReference>
<dbReference type="Proteomes" id="UP000192929">
    <property type="component" value="Unassembled WGS sequence"/>
</dbReference>
<dbReference type="Gene3D" id="3.30.1360.40">
    <property type="match status" value="1"/>
</dbReference>
<evidence type="ECO:0000313" key="7">
    <source>
        <dbReference type="EMBL" id="SMF27316.1"/>
    </source>
</evidence>
<evidence type="ECO:0000259" key="5">
    <source>
        <dbReference type="SMART" id="SM00796"/>
    </source>
</evidence>
<name>A0A1X7E4S3_9MICC</name>
<evidence type="ECO:0000259" key="6">
    <source>
        <dbReference type="SMART" id="SM00797"/>
    </source>
</evidence>
<dbReference type="Gene3D" id="2.40.100.10">
    <property type="entry name" value="Cyclophilin-like"/>
    <property type="match status" value="2"/>
</dbReference>
<gene>
    <name evidence="7" type="ORF">SAMN06296028_12124</name>
</gene>
<dbReference type="InterPro" id="IPR052708">
    <property type="entry name" value="PxpC"/>
</dbReference>
<dbReference type="InterPro" id="IPR003833">
    <property type="entry name" value="CT_C_D"/>
</dbReference>
<dbReference type="PANTHER" id="PTHR43309:SF3">
    <property type="entry name" value="5-OXOPROLINASE SUBUNIT C"/>
    <property type="match status" value="1"/>
</dbReference>
<dbReference type="InterPro" id="IPR029000">
    <property type="entry name" value="Cyclophilin-like_dom_sf"/>
</dbReference>
<evidence type="ECO:0000256" key="1">
    <source>
        <dbReference type="ARBA" id="ARBA00022741"/>
    </source>
</evidence>
<keyword evidence="8" id="KW-1185">Reference proteome</keyword>
<organism evidence="7 8">
    <name type="scientific">Kocuria marina subsp. indica</name>
    <dbReference type="NCBI Taxonomy" id="1049583"/>
    <lineage>
        <taxon>Bacteria</taxon>
        <taxon>Bacillati</taxon>
        <taxon>Actinomycetota</taxon>
        <taxon>Actinomycetes</taxon>
        <taxon>Micrococcales</taxon>
        <taxon>Micrococcaceae</taxon>
        <taxon>Kocuria</taxon>
    </lineage>
</organism>
<sequence length="595" mass="61826">MSDRDSTTHGPGAAHDGTGVPSPATPRAANVTRSGSGAPRTAPRDRATAPATSSSAAPDTATPPRTGLRWAGTRAFLIECPTLEHVMRLHAHLSAHPYPGQLDVLAAAETVLLTFTTPAAARRAASDVVDIRLDSTEPAAGKDVAIDVVYDGEDLAAVGKLTGLGERGVIEAHTGADWTAAFGGFAPGFAYLVADGDPLEVPRRDSPRTAVPAGSVALAGRFSAVYPRRSPGGWQLIGHTDAPLWDVDREEPALIRPGDTVRYRAVRELVTVSSETALPASRRERKHALMIEDPGMQSLPQDRGRPGRGDLGVVASGAADRASAEQTNRLVGNSPEAAVIETLLGGLSVTARGHHVLALSGAPTPARIEGPLGGRAVTCHAPFALYDGERLTLGAPDRGLRTYLAVRGGIDVPEVLGSRSSDALSGIGPDPLSAGDELPVLKAAAGRTVGLPEPPAVTLPTLGETVTLRVSPGPRDDWFTPEALETFTSRDWVVSEQSNRVGVRFEEPPEGPPLERSREGELASEGVVAGSLQVPHSGVPVLFLADHPVTGGYPVIGVVLPEDLPLAAQLPPSSAVRFTFTDPPHPASDTAGDTP</sequence>
<feature type="domain" description="Carboxyltransferase" evidence="6">
    <location>
        <begin position="310"/>
        <end position="594"/>
    </location>
</feature>
<feature type="compositionally biased region" description="Low complexity" evidence="4">
    <location>
        <begin position="48"/>
        <end position="66"/>
    </location>
</feature>
<keyword evidence="1" id="KW-0547">Nucleotide-binding</keyword>
<accession>A0A1X7E4S3</accession>
<dbReference type="SMART" id="SM00797">
    <property type="entry name" value="AHS2"/>
    <property type="match status" value="1"/>
</dbReference>
<dbReference type="AlphaFoldDB" id="A0A1X7E4S3"/>
<dbReference type="GO" id="GO:0016787">
    <property type="term" value="F:hydrolase activity"/>
    <property type="evidence" value="ECO:0007669"/>
    <property type="project" value="UniProtKB-KW"/>
</dbReference>
<protein>
    <submittedName>
        <fullName evidence="7">Sensor histidine kinase inhibitor, KipI family</fullName>
    </submittedName>
</protein>
<dbReference type="GO" id="GO:0005524">
    <property type="term" value="F:ATP binding"/>
    <property type="evidence" value="ECO:0007669"/>
    <property type="project" value="UniProtKB-KW"/>
</dbReference>
<dbReference type="SUPFAM" id="SSF50891">
    <property type="entry name" value="Cyclophilin-like"/>
    <property type="match status" value="2"/>
</dbReference>
<dbReference type="SMART" id="SM00796">
    <property type="entry name" value="AHS1"/>
    <property type="match status" value="1"/>
</dbReference>
<evidence type="ECO:0000256" key="2">
    <source>
        <dbReference type="ARBA" id="ARBA00022801"/>
    </source>
</evidence>
<feature type="region of interest" description="Disordered" evidence="4">
    <location>
        <begin position="1"/>
        <end position="67"/>
    </location>
</feature>
<dbReference type="Pfam" id="PF02626">
    <property type="entry name" value="CT_A_B"/>
    <property type="match status" value="1"/>
</dbReference>
<proteinExistence type="predicted"/>
<dbReference type="PANTHER" id="PTHR43309">
    <property type="entry name" value="5-OXOPROLINASE SUBUNIT C"/>
    <property type="match status" value="1"/>
</dbReference>
<keyword evidence="3" id="KW-0067">ATP-binding</keyword>
<dbReference type="Pfam" id="PF02682">
    <property type="entry name" value="CT_C_D"/>
    <property type="match status" value="1"/>
</dbReference>
<evidence type="ECO:0000256" key="3">
    <source>
        <dbReference type="ARBA" id="ARBA00022840"/>
    </source>
</evidence>
<reference evidence="8" key="1">
    <citation type="submission" date="2017-04" db="EMBL/GenBank/DDBJ databases">
        <authorList>
            <person name="Varghese N."/>
            <person name="Submissions S."/>
        </authorList>
    </citation>
    <scope>NUCLEOTIDE SEQUENCE [LARGE SCALE GENOMIC DNA]</scope>
    <source>
        <strain evidence="8">NIO-1021</strain>
    </source>
</reference>
<feature type="domain" description="Carboxyltransferase" evidence="5">
    <location>
        <begin position="66"/>
        <end position="255"/>
    </location>
</feature>
<dbReference type="RefSeq" id="WP_240505767.1">
    <property type="nucleotide sequence ID" value="NZ_FXAC01000021.1"/>
</dbReference>
<dbReference type="NCBIfam" id="TIGR00724">
    <property type="entry name" value="urea_amlyse_rel"/>
    <property type="match status" value="1"/>
</dbReference>
<dbReference type="InterPro" id="IPR003778">
    <property type="entry name" value="CT_A_B"/>
</dbReference>